<proteinExistence type="predicted"/>
<keyword evidence="2" id="KW-1185">Reference proteome</keyword>
<dbReference type="AlphaFoldDB" id="A0A0R3RX80"/>
<dbReference type="Proteomes" id="UP000050640">
    <property type="component" value="Unplaced"/>
</dbReference>
<name>A0A0R3RX80_9BILA</name>
<accession>A0A0R3RX80</accession>
<dbReference type="InterPro" id="IPR039604">
    <property type="entry name" value="Bfr1"/>
</dbReference>
<evidence type="ECO:0000313" key="2">
    <source>
        <dbReference type="Proteomes" id="UP000050640"/>
    </source>
</evidence>
<evidence type="ECO:0000313" key="3">
    <source>
        <dbReference type="WBParaSite" id="EEL_0000681901-mRNA-1"/>
    </source>
</evidence>
<organism evidence="2 3">
    <name type="scientific">Elaeophora elaphi</name>
    <dbReference type="NCBI Taxonomy" id="1147741"/>
    <lineage>
        <taxon>Eukaryota</taxon>
        <taxon>Metazoa</taxon>
        <taxon>Ecdysozoa</taxon>
        <taxon>Nematoda</taxon>
        <taxon>Chromadorea</taxon>
        <taxon>Rhabditida</taxon>
        <taxon>Spirurina</taxon>
        <taxon>Spiruromorpha</taxon>
        <taxon>Filarioidea</taxon>
        <taxon>Onchocercidae</taxon>
        <taxon>Elaeophora</taxon>
    </lineage>
</organism>
<sequence length="230" mass="25943">MACKRLIEYLSSLQSRMPVESSSSTCDAADKTCKQTAVDESEDSGEEYPPSFSVLKMRTSLPVYSTAEQELSKETKDVSFVLKKKSSKKSSKKPCQKINHPMQMLCFFKETEIPIPQTYREIESTLNVVRALLKQYQEQTNVIVWEESDYRQLPSLSESEHTTDSAWNGSTDTSDRGSIFNFHTSSSFDLITPVQERPESFEAGIYSQKLEFSTPLSVSDEGIASKNSTH</sequence>
<evidence type="ECO:0000256" key="1">
    <source>
        <dbReference type="SAM" id="MobiDB-lite"/>
    </source>
</evidence>
<dbReference type="PANTHER" id="PTHR31027:SF2">
    <property type="entry name" value="LEBERCILIN DOMAIN-CONTAINING PROTEIN"/>
    <property type="match status" value="1"/>
</dbReference>
<dbReference type="STRING" id="1147741.A0A0R3RX80"/>
<feature type="region of interest" description="Disordered" evidence="1">
    <location>
        <begin position="20"/>
        <end position="49"/>
    </location>
</feature>
<reference evidence="3" key="1">
    <citation type="submission" date="2017-02" db="UniProtKB">
        <authorList>
            <consortium name="WormBaseParasite"/>
        </authorList>
    </citation>
    <scope>IDENTIFICATION</scope>
</reference>
<dbReference type="PANTHER" id="PTHR31027">
    <property type="entry name" value="NUCLEAR SEGREGATION PROTEIN BFR1"/>
    <property type="match status" value="1"/>
</dbReference>
<dbReference type="WBParaSite" id="EEL_0000681901-mRNA-1">
    <property type="protein sequence ID" value="EEL_0000681901-mRNA-1"/>
    <property type="gene ID" value="EEL_0000681901"/>
</dbReference>
<protein>
    <submittedName>
        <fullName evidence="3">Cmyb_C domain-containing protein</fullName>
    </submittedName>
</protein>